<dbReference type="EMBL" id="NCVA01000039">
    <property type="protein sequence ID" value="ORO84175.1"/>
    <property type="molecule type" value="Genomic_DNA"/>
</dbReference>
<reference evidence="1 2" key="1">
    <citation type="journal article" date="2016" name="Eur. J. Clin. Microbiol. Infect. Dis.">
        <title>Whole genome sequencing as a tool for phylogenetic analysis of clinical strains of Mitis group streptococci.</title>
        <authorList>
            <person name="Rasmussen L.H."/>
            <person name="Dargis R."/>
            <person name="Hojholt K."/>
            <person name="Christensen J.J."/>
            <person name="Skovgaard O."/>
            <person name="Justesen U.S."/>
            <person name="Rosenvinge F.S."/>
            <person name="Moser C."/>
            <person name="Lukjancenko O."/>
            <person name="Rasmussen S."/>
            <person name="Nielsen X.C."/>
        </authorList>
    </citation>
    <scope>NUCLEOTIDE SEQUENCE [LARGE SCALE GENOMIC DNA]</scope>
    <source>
        <strain evidence="1 2">RH_13585_10</strain>
    </source>
</reference>
<comment type="caution">
    <text evidence="1">The sequence shown here is derived from an EMBL/GenBank/DDBJ whole genome shotgun (WGS) entry which is preliminary data.</text>
</comment>
<dbReference type="Proteomes" id="UP000193064">
    <property type="component" value="Unassembled WGS sequence"/>
</dbReference>
<organism evidence="1 2">
    <name type="scientific">Streptococcus oralis subsp. dentisani</name>
    <dbReference type="NCBI Taxonomy" id="1458253"/>
    <lineage>
        <taxon>Bacteria</taxon>
        <taxon>Bacillati</taxon>
        <taxon>Bacillota</taxon>
        <taxon>Bacilli</taxon>
        <taxon>Lactobacillales</taxon>
        <taxon>Streptococcaceae</taxon>
        <taxon>Streptococcus</taxon>
    </lineage>
</organism>
<evidence type="ECO:0000313" key="1">
    <source>
        <dbReference type="EMBL" id="ORO84175.1"/>
    </source>
</evidence>
<accession>A0A1X1JC78</accession>
<dbReference type="Pfam" id="PF14112">
    <property type="entry name" value="DUF4284"/>
    <property type="match status" value="1"/>
</dbReference>
<dbReference type="RefSeq" id="WP_084948139.1">
    <property type="nucleotide sequence ID" value="NZ_NCVA01000039.1"/>
</dbReference>
<evidence type="ECO:0000313" key="2">
    <source>
        <dbReference type="Proteomes" id="UP000193064"/>
    </source>
</evidence>
<dbReference type="AlphaFoldDB" id="A0A1X1JC78"/>
<gene>
    <name evidence="1" type="ORF">B7705_04480</name>
</gene>
<evidence type="ECO:0008006" key="3">
    <source>
        <dbReference type="Google" id="ProtNLM"/>
    </source>
</evidence>
<proteinExistence type="predicted"/>
<sequence length="125" mass="14326">METDNTVSIWIGNFKNLTELENYIDLTYDNEGEIVVSDFFNDFKIDINDIDEDLIEKAVLPNETNDISIILRTASYEEQLLCELNALESLTINKGNAVVLLYNYAYDGSVKSSDYLNFITSVDYR</sequence>
<dbReference type="InterPro" id="IPR025560">
    <property type="entry name" value="Imm22"/>
</dbReference>
<protein>
    <recommendedName>
        <fullName evidence="3">Immunity 22 family protein</fullName>
    </recommendedName>
</protein>
<name>A0A1X1JC78_STROR</name>